<dbReference type="PANTHER" id="PTHR48081">
    <property type="entry name" value="AB HYDROLASE SUPERFAMILY PROTEIN C4A8.06C"/>
    <property type="match status" value="1"/>
</dbReference>
<dbReference type="Pfam" id="PF20434">
    <property type="entry name" value="BD-FAE"/>
    <property type="match status" value="1"/>
</dbReference>
<dbReference type="InterPro" id="IPR049492">
    <property type="entry name" value="BD-FAE-like_dom"/>
</dbReference>
<accession>A0A1H7THI8</accession>
<feature type="chain" id="PRO_5011748966" evidence="2">
    <location>
        <begin position="22"/>
        <end position="310"/>
    </location>
</feature>
<feature type="signal peptide" evidence="2">
    <location>
        <begin position="1"/>
        <end position="21"/>
    </location>
</feature>
<keyword evidence="1" id="KW-0378">Hydrolase</keyword>
<dbReference type="InterPro" id="IPR029058">
    <property type="entry name" value="AB_hydrolase_fold"/>
</dbReference>
<dbReference type="InterPro" id="IPR050300">
    <property type="entry name" value="GDXG_lipolytic_enzyme"/>
</dbReference>
<evidence type="ECO:0000256" key="1">
    <source>
        <dbReference type="ARBA" id="ARBA00022801"/>
    </source>
</evidence>
<keyword evidence="2" id="KW-0732">Signal</keyword>
<dbReference type="SUPFAM" id="SSF53474">
    <property type="entry name" value="alpha/beta-Hydrolases"/>
    <property type="match status" value="1"/>
</dbReference>
<protein>
    <submittedName>
        <fullName evidence="4">Acetyl esterase/lipase</fullName>
    </submittedName>
</protein>
<sequence length="310" mass="34177">MMNLKIVLIIMLSMAYQSLLAQTGGDFKAIYPEGRIPNTTTGKVRLKEESVIGQDGKERISGVSIPTMRYYAPDKSKSKGSAIIICPGGGYAILAMSHEGDEIAKKFAENGIAAFVLKYRLPSDLIMADKSIGPLQDVQQAFKIVREHATTYDIKPNKIGIIGFSAGGHLSSSAGVHYNDIKIENLKNTSLRPDFMLLLYPVISMDTTITHGGSRNNLLGKQPDEALVKYFSNETQITKDTPPTLLVHAEDDKAVPIANSKRFYNALQKNKVSSKLITYPQGGHGFGLNNKTTDDKWFDHALEWLHQEGY</sequence>
<dbReference type="EMBL" id="FOAF01000004">
    <property type="protein sequence ID" value="SEL84183.1"/>
    <property type="molecule type" value="Genomic_DNA"/>
</dbReference>
<feature type="domain" description="BD-FAE-like" evidence="3">
    <location>
        <begin position="71"/>
        <end position="267"/>
    </location>
</feature>
<dbReference type="Gene3D" id="3.40.50.1820">
    <property type="entry name" value="alpha/beta hydrolase"/>
    <property type="match status" value="1"/>
</dbReference>
<name>A0A1H7THI8_OLID1</name>
<evidence type="ECO:0000313" key="5">
    <source>
        <dbReference type="Proteomes" id="UP000199421"/>
    </source>
</evidence>
<dbReference type="Proteomes" id="UP000199421">
    <property type="component" value="Unassembled WGS sequence"/>
</dbReference>
<organism evidence="4 5">
    <name type="scientific">Olivibacter domesticus</name>
    <name type="common">Pseudosphingobacterium domesticum</name>
    <dbReference type="NCBI Taxonomy" id="407022"/>
    <lineage>
        <taxon>Bacteria</taxon>
        <taxon>Pseudomonadati</taxon>
        <taxon>Bacteroidota</taxon>
        <taxon>Sphingobacteriia</taxon>
        <taxon>Sphingobacteriales</taxon>
        <taxon>Sphingobacteriaceae</taxon>
        <taxon>Olivibacter</taxon>
    </lineage>
</organism>
<keyword evidence="5" id="KW-1185">Reference proteome</keyword>
<dbReference type="RefSeq" id="WP_238383805.1">
    <property type="nucleotide sequence ID" value="NZ_FOAF01000004.1"/>
</dbReference>
<dbReference type="GO" id="GO:0016787">
    <property type="term" value="F:hydrolase activity"/>
    <property type="evidence" value="ECO:0007669"/>
    <property type="project" value="UniProtKB-KW"/>
</dbReference>
<evidence type="ECO:0000256" key="2">
    <source>
        <dbReference type="SAM" id="SignalP"/>
    </source>
</evidence>
<dbReference type="STRING" id="407022.SAMN05661044_03530"/>
<proteinExistence type="predicted"/>
<evidence type="ECO:0000259" key="3">
    <source>
        <dbReference type="Pfam" id="PF20434"/>
    </source>
</evidence>
<dbReference type="AlphaFoldDB" id="A0A1H7THI8"/>
<reference evidence="5" key="1">
    <citation type="submission" date="2016-10" db="EMBL/GenBank/DDBJ databases">
        <authorList>
            <person name="Varghese N."/>
            <person name="Submissions S."/>
        </authorList>
    </citation>
    <scope>NUCLEOTIDE SEQUENCE [LARGE SCALE GENOMIC DNA]</scope>
    <source>
        <strain evidence="5">DSM 18733</strain>
    </source>
</reference>
<evidence type="ECO:0000313" key="4">
    <source>
        <dbReference type="EMBL" id="SEL84183.1"/>
    </source>
</evidence>
<dbReference type="PANTHER" id="PTHR48081:SF6">
    <property type="entry name" value="PEPTIDASE S9 PROLYL OLIGOPEPTIDASE CATALYTIC DOMAIN-CONTAINING PROTEIN"/>
    <property type="match status" value="1"/>
</dbReference>
<gene>
    <name evidence="4" type="ORF">SAMN05661044_03530</name>
</gene>